<feature type="region of interest" description="Disordered" evidence="1">
    <location>
        <begin position="1"/>
        <end position="155"/>
    </location>
</feature>
<dbReference type="InterPro" id="IPR036431">
    <property type="entry name" value="ARID_dom_sf"/>
</dbReference>
<accession>A0A9W8DVS6</accession>
<evidence type="ECO:0000259" key="2">
    <source>
        <dbReference type="PROSITE" id="PS51011"/>
    </source>
</evidence>
<evidence type="ECO:0000313" key="4">
    <source>
        <dbReference type="Proteomes" id="UP001150569"/>
    </source>
</evidence>
<feature type="compositionally biased region" description="Low complexity" evidence="1">
    <location>
        <begin position="96"/>
        <end position="124"/>
    </location>
</feature>
<dbReference type="Proteomes" id="UP001150569">
    <property type="component" value="Unassembled WGS sequence"/>
</dbReference>
<feature type="region of interest" description="Disordered" evidence="1">
    <location>
        <begin position="509"/>
        <end position="565"/>
    </location>
</feature>
<dbReference type="OrthoDB" id="1938591at2759"/>
<evidence type="ECO:0000256" key="1">
    <source>
        <dbReference type="SAM" id="MobiDB-lite"/>
    </source>
</evidence>
<feature type="region of interest" description="Disordered" evidence="1">
    <location>
        <begin position="237"/>
        <end position="347"/>
    </location>
</feature>
<feature type="region of interest" description="Disordered" evidence="1">
    <location>
        <begin position="705"/>
        <end position="740"/>
    </location>
</feature>
<sequence>MDNDLDPLGSSSLFGVDMNFDPSSLEGDVSNSFFDAGFSDSMLNMGEGNPSTAASNRGASSNDNPSGIDWPFGDPSFDENSLLDLSATEDGGADAGLGAQARSGSQAAPDSSVPASSAVPQNPSFIPRPPASQPAPPSAPPSVPPSAISLTSPNALPGNLPLNPATFQMLAASGRLTPQMQAQFMAQMAMNNRGFGGPAIGGVPGQFHPGLAYPGHPYMNHPGMPGANPAAMMAPPRPPGVPTTMSMGPPGHARSTTPQAQFAARPSPGSSPAGVRPATLTSPPADLTLSSPRLATPGKPGKSVPPASRKPDVDSQRGTPARSDLASPGSDARVSEEPSATPKKPTHNLMVAGKTTLKKMEIVQTGLRFPDEAIDPAMLRKLKDMSYPEFTSFLTDFLHDFVRKNPERRNVKEFKNPMLDNTEVDLQKLFWFVIGCGGFLKVAKNKMWKAIGLEMRVSQNNPAAPLLRRWYDDFLLPIEEAYVFPRNEEGIAALEASYVSKSKKNKAAAAATGPGSAKRKAGHLDPMMSPSLSSPGETPEPAPRGPTPGTAGRPLGTHPHHHHVNPAVMMGAPVAATPPTPTSKRPHHASVAVAAPAAPPSWQPQEYQTTPTGGQDLRTIMTLAQLRQAVPNVLHGGTVRLPDLVLSLQSGLDAEVARALNTLVMLTYYQPHQFVLATSPDLVLALIECSVPLLDHIRAEVTADPAKGVTGPVPQESPPSPVSESESTGGTGPAPPSMDRHRFARENYSCQLASACEYSLGFATVWQNLTAVDTNAAYLAHHGEFRACLSRLLAFHTVDPAAPRPPHWLYLVEYRKVLLTILGNLAPALALTDGPLAVGVTTLVTDFARGLGSALHGPPGTNPDRHAWAALDVFCKLTTADANRACLAQLPVATANAMVDAVADGLMAWPAVPSPSGTATDAKSVRDTYLLLLVLALCNLAALADPAGFGPEALQAAAGFSASTTAAAGTKAGDAAALHSRILHHPTLVAKLLLIVTGIQRASAPSPLSLVPRETLAQVDRLQARPDSIQLSANASGPGNDELPNLTVPRPSTEFYAQSRALAGGAGGAHAVSVVASGVDYTTVEGIVCVRTLEVLATVFKRDPAYTARFLSDLMVLMQISSNSPVYTHFLNQLINMASQSRDGNGLPMLAS</sequence>
<dbReference type="PANTHER" id="PTHR12656:SF5">
    <property type="entry name" value="TRITHORAX GROUP PROTEIN OSA"/>
    <property type="match status" value="1"/>
</dbReference>
<dbReference type="SMART" id="SM01014">
    <property type="entry name" value="ARID"/>
    <property type="match status" value="1"/>
</dbReference>
<dbReference type="GO" id="GO:0031491">
    <property type="term" value="F:nucleosome binding"/>
    <property type="evidence" value="ECO:0007669"/>
    <property type="project" value="TreeGrafter"/>
</dbReference>
<dbReference type="SMART" id="SM00501">
    <property type="entry name" value="BRIGHT"/>
    <property type="match status" value="1"/>
</dbReference>
<dbReference type="GO" id="GO:0005654">
    <property type="term" value="C:nucleoplasm"/>
    <property type="evidence" value="ECO:0007669"/>
    <property type="project" value="TreeGrafter"/>
</dbReference>
<gene>
    <name evidence="3" type="ORF">IWQ60_004147</name>
</gene>
<dbReference type="GO" id="GO:0035060">
    <property type="term" value="C:brahma complex"/>
    <property type="evidence" value="ECO:0007669"/>
    <property type="project" value="InterPro"/>
</dbReference>
<dbReference type="GO" id="GO:0045893">
    <property type="term" value="P:positive regulation of DNA-templated transcription"/>
    <property type="evidence" value="ECO:0007669"/>
    <property type="project" value="TreeGrafter"/>
</dbReference>
<comment type="caution">
    <text evidence="3">The sequence shown here is derived from an EMBL/GenBank/DDBJ whole genome shotgun (WGS) entry which is preliminary data.</text>
</comment>
<dbReference type="PANTHER" id="PTHR12656">
    <property type="entry name" value="BRG-1 ASSOCIATED FACTOR 250 BAF250"/>
    <property type="match status" value="1"/>
</dbReference>
<dbReference type="AlphaFoldDB" id="A0A9W8DVS6"/>
<dbReference type="EMBL" id="JANBPT010000193">
    <property type="protein sequence ID" value="KAJ1926025.1"/>
    <property type="molecule type" value="Genomic_DNA"/>
</dbReference>
<dbReference type="GO" id="GO:0003677">
    <property type="term" value="F:DNA binding"/>
    <property type="evidence" value="ECO:0007669"/>
    <property type="project" value="InterPro"/>
</dbReference>
<dbReference type="InterPro" id="IPR021906">
    <property type="entry name" value="BAF250/Osa"/>
</dbReference>
<feature type="compositionally biased region" description="Low complexity" evidence="1">
    <location>
        <begin position="526"/>
        <end position="537"/>
    </location>
</feature>
<feature type="domain" description="ARID" evidence="2">
    <location>
        <begin position="391"/>
        <end position="483"/>
    </location>
</feature>
<dbReference type="GO" id="GO:0006357">
    <property type="term" value="P:regulation of transcription by RNA polymerase II"/>
    <property type="evidence" value="ECO:0007669"/>
    <property type="project" value="TreeGrafter"/>
</dbReference>
<evidence type="ECO:0000313" key="3">
    <source>
        <dbReference type="EMBL" id="KAJ1926025.1"/>
    </source>
</evidence>
<name>A0A9W8DVS6_9FUNG</name>
<dbReference type="SUPFAM" id="SSF46774">
    <property type="entry name" value="ARID-like"/>
    <property type="match status" value="1"/>
</dbReference>
<organism evidence="3 4">
    <name type="scientific">Tieghemiomyces parasiticus</name>
    <dbReference type="NCBI Taxonomy" id="78921"/>
    <lineage>
        <taxon>Eukaryota</taxon>
        <taxon>Fungi</taxon>
        <taxon>Fungi incertae sedis</taxon>
        <taxon>Zoopagomycota</taxon>
        <taxon>Kickxellomycotina</taxon>
        <taxon>Dimargaritomycetes</taxon>
        <taxon>Dimargaritales</taxon>
        <taxon>Dimargaritaceae</taxon>
        <taxon>Tieghemiomyces</taxon>
    </lineage>
</organism>
<proteinExistence type="predicted"/>
<reference evidence="3" key="1">
    <citation type="submission" date="2022-07" db="EMBL/GenBank/DDBJ databases">
        <title>Phylogenomic reconstructions and comparative analyses of Kickxellomycotina fungi.</title>
        <authorList>
            <person name="Reynolds N.K."/>
            <person name="Stajich J.E."/>
            <person name="Barry K."/>
            <person name="Grigoriev I.V."/>
            <person name="Crous P."/>
            <person name="Smith M.E."/>
        </authorList>
    </citation>
    <scope>NUCLEOTIDE SEQUENCE</scope>
    <source>
        <strain evidence="3">RSA 861</strain>
    </source>
</reference>
<dbReference type="Gene3D" id="1.10.150.60">
    <property type="entry name" value="ARID DNA-binding domain"/>
    <property type="match status" value="1"/>
</dbReference>
<dbReference type="GO" id="GO:0006338">
    <property type="term" value="P:chromatin remodeling"/>
    <property type="evidence" value="ECO:0007669"/>
    <property type="project" value="InterPro"/>
</dbReference>
<protein>
    <recommendedName>
        <fullName evidence="2">ARID domain-containing protein</fullName>
    </recommendedName>
</protein>
<keyword evidence="4" id="KW-1185">Reference proteome</keyword>
<feature type="compositionally biased region" description="Pro residues" evidence="1">
    <location>
        <begin position="126"/>
        <end position="144"/>
    </location>
</feature>
<feature type="compositionally biased region" description="Polar residues" evidence="1">
    <location>
        <begin position="49"/>
        <end position="65"/>
    </location>
</feature>
<feature type="region of interest" description="Disordered" evidence="1">
    <location>
        <begin position="1030"/>
        <end position="1049"/>
    </location>
</feature>
<dbReference type="PROSITE" id="PS51011">
    <property type="entry name" value="ARID"/>
    <property type="match status" value="1"/>
</dbReference>
<feature type="compositionally biased region" description="Low complexity" evidence="1">
    <location>
        <begin position="547"/>
        <end position="557"/>
    </location>
</feature>
<dbReference type="InterPro" id="IPR001606">
    <property type="entry name" value="ARID_dom"/>
</dbReference>
<dbReference type="GO" id="GO:0016514">
    <property type="term" value="C:SWI/SNF complex"/>
    <property type="evidence" value="ECO:0007669"/>
    <property type="project" value="InterPro"/>
</dbReference>
<dbReference type="CDD" id="cd16100">
    <property type="entry name" value="ARID"/>
    <property type="match status" value="1"/>
</dbReference>
<dbReference type="Pfam" id="PF01388">
    <property type="entry name" value="ARID"/>
    <property type="match status" value="1"/>
</dbReference>